<keyword evidence="4" id="KW-1185">Reference proteome</keyword>
<dbReference type="CDD" id="cd06257">
    <property type="entry name" value="DnaJ"/>
    <property type="match status" value="1"/>
</dbReference>
<dbReference type="Gene3D" id="1.10.287.110">
    <property type="entry name" value="DnaJ domain"/>
    <property type="match status" value="1"/>
</dbReference>
<name>A0AAW3A7I4_9TRYP</name>
<feature type="region of interest" description="Disordered" evidence="1">
    <location>
        <begin position="572"/>
        <end position="593"/>
    </location>
</feature>
<sequence length="610" mass="63391">MSMSALCSEDSLHPLFWRSGAGEKAHSQGGMRSSTSNSSHGVSSSAHITPLAALHDPAGATDKEVVEWVLLIWRGVSATAALRQTPTHTAVMDQAAFRIFGCDSLQSTAALKRRYRQLAIRVHPDKNPSSQASEAFQVLQSCFEHAIHSREAGGSGYVDFGEQPAFQRPSDSSMWQKGSGGQKCAAASSETAKPHFSSSTSSSTASSSPSLVSPPLSPVFSSCSSSSSNRSSPTRPRTAAAAATAGRAPPPRPSFSSHLPTPSAASASRGSFLSAVMPEPPNVFATNGGAAPAATVPASSALHGDSSDSVVPPPLIFGAQPTFQSGSTGAVVHCTRRRAFSDRCTSSADATRDFGSAPPLVFEHASSTPTDASTDDMIAGRKEVAKQHSSQQQQQQCARRPELPTLAELLAELDADDDDDEGGSESTAEWTQSSSYRDGLVGSAAWRYRTHETPVVTSSVLPTWPLPSTMHPSAGCFQRRAINGDDREGSRAPVAHCTSTTKVPVHLDVLCAAGTSSVPSLIPSTTAASYGSLRKEVRDARYYHTSSLSPFPPHTSSHLLVGSSVHSRRAGGGVIGGGGSGATGGRSNGSPEGGRCACGKAPCGRCFLCE</sequence>
<accession>A0AAW3A7I4</accession>
<feature type="compositionally biased region" description="Low complexity" evidence="1">
    <location>
        <begin position="33"/>
        <end position="44"/>
    </location>
</feature>
<feature type="region of interest" description="Disordered" evidence="1">
    <location>
        <begin position="348"/>
        <end position="372"/>
    </location>
</feature>
<evidence type="ECO:0000313" key="4">
    <source>
        <dbReference type="Proteomes" id="UP001500131"/>
    </source>
</evidence>
<feature type="compositionally biased region" description="Gly residues" evidence="1">
    <location>
        <begin position="572"/>
        <end position="587"/>
    </location>
</feature>
<comment type="caution">
    <text evidence="3">The sequence shown here is derived from an EMBL/GenBank/DDBJ whole genome shotgun (WGS) entry which is preliminary data.</text>
</comment>
<proteinExistence type="predicted"/>
<dbReference type="SUPFAM" id="SSF46565">
    <property type="entry name" value="Chaperone J-domain"/>
    <property type="match status" value="1"/>
</dbReference>
<dbReference type="InterPro" id="IPR052317">
    <property type="entry name" value="Viral_replicn-host_int_reg"/>
</dbReference>
<dbReference type="EMBL" id="JBAMZK010000030">
    <property type="protein sequence ID" value="KAL0500515.1"/>
    <property type="molecule type" value="Genomic_DNA"/>
</dbReference>
<reference evidence="3 4" key="1">
    <citation type="submission" date="2024-02" db="EMBL/GenBank/DDBJ databases">
        <title>FIRST GENOME SEQUENCES OF Leishmania (Viannia) shawi, Leishmania (Viannia) lindenbergi AND Leishmania (Viannia) utingensis.</title>
        <authorList>
            <person name="Resadore F."/>
            <person name="Custodio M.G.F."/>
            <person name="Boite M.C."/>
            <person name="Cupolillo E."/>
            <person name="Ferreira G.E.M."/>
        </authorList>
    </citation>
    <scope>NUCLEOTIDE SEQUENCE [LARGE SCALE GENOMIC DNA]</scope>
    <source>
        <strain evidence="3 4">MHOM/BR/1966/M15733</strain>
    </source>
</reference>
<dbReference type="AlphaFoldDB" id="A0AAW3A7I4"/>
<dbReference type="PANTHER" id="PTHR44665">
    <property type="entry name" value="DNAJ HOMOLOG SUBFAMILY C MEMBER 14"/>
    <property type="match status" value="1"/>
</dbReference>
<organism evidence="3 4">
    <name type="scientific">Leishmania lindenbergi</name>
    <dbReference type="NCBI Taxonomy" id="651832"/>
    <lineage>
        <taxon>Eukaryota</taxon>
        <taxon>Discoba</taxon>
        <taxon>Euglenozoa</taxon>
        <taxon>Kinetoplastea</taxon>
        <taxon>Metakinetoplastina</taxon>
        <taxon>Trypanosomatida</taxon>
        <taxon>Trypanosomatidae</taxon>
        <taxon>Leishmaniinae</taxon>
        <taxon>Leishmania</taxon>
    </lineage>
</organism>
<gene>
    <name evidence="3" type="ORF">Q4I31_005391</name>
</gene>
<dbReference type="PANTHER" id="PTHR44665:SF1">
    <property type="entry name" value="DNAJ HOMOLOG SUBFAMILY C MEMBER 14"/>
    <property type="match status" value="1"/>
</dbReference>
<feature type="domain" description="J" evidence="2">
    <location>
        <begin position="95"/>
        <end position="161"/>
    </location>
</feature>
<feature type="region of interest" description="Disordered" evidence="1">
    <location>
        <begin position="415"/>
        <end position="434"/>
    </location>
</feature>
<dbReference type="Proteomes" id="UP001500131">
    <property type="component" value="Unassembled WGS sequence"/>
</dbReference>
<feature type="compositionally biased region" description="Low complexity" evidence="1">
    <location>
        <begin position="197"/>
        <end position="247"/>
    </location>
</feature>
<evidence type="ECO:0000259" key="2">
    <source>
        <dbReference type="PROSITE" id="PS50076"/>
    </source>
</evidence>
<feature type="region of interest" description="Disordered" evidence="1">
    <location>
        <begin position="158"/>
        <end position="263"/>
    </location>
</feature>
<dbReference type="InterPro" id="IPR036869">
    <property type="entry name" value="J_dom_sf"/>
</dbReference>
<dbReference type="Pfam" id="PF00226">
    <property type="entry name" value="DnaJ"/>
    <property type="match status" value="1"/>
</dbReference>
<evidence type="ECO:0000256" key="1">
    <source>
        <dbReference type="SAM" id="MobiDB-lite"/>
    </source>
</evidence>
<dbReference type="PROSITE" id="PS50076">
    <property type="entry name" value="DNAJ_2"/>
    <property type="match status" value="1"/>
</dbReference>
<feature type="region of interest" description="Disordered" evidence="1">
    <location>
        <begin position="23"/>
        <end position="44"/>
    </location>
</feature>
<protein>
    <submittedName>
        <fullName evidence="3">DnaJ domain containing protein</fullName>
    </submittedName>
</protein>
<dbReference type="InterPro" id="IPR001623">
    <property type="entry name" value="DnaJ_domain"/>
</dbReference>
<dbReference type="SMART" id="SM00271">
    <property type="entry name" value="DnaJ"/>
    <property type="match status" value="1"/>
</dbReference>
<evidence type="ECO:0000313" key="3">
    <source>
        <dbReference type="EMBL" id="KAL0500515.1"/>
    </source>
</evidence>